<dbReference type="Proteomes" id="UP000092993">
    <property type="component" value="Unassembled WGS sequence"/>
</dbReference>
<dbReference type="InterPro" id="IPR006709">
    <property type="entry name" value="SSU_processome_Utp14"/>
</dbReference>
<keyword evidence="6" id="KW-1185">Reference proteome</keyword>
<feature type="compositionally biased region" description="Polar residues" evidence="4">
    <location>
        <begin position="14"/>
        <end position="29"/>
    </location>
</feature>
<evidence type="ECO:0000313" key="5">
    <source>
        <dbReference type="EMBL" id="OBZ79270.1"/>
    </source>
</evidence>
<protein>
    <submittedName>
        <fullName evidence="5">Uncharacterized protein</fullName>
    </submittedName>
</protein>
<comment type="caution">
    <text evidence="5">The sequence shown here is derived from an EMBL/GenBank/DDBJ whole genome shotgun (WGS) entry which is preliminary data.</text>
</comment>
<feature type="compositionally biased region" description="Basic and acidic residues" evidence="4">
    <location>
        <begin position="78"/>
        <end position="95"/>
    </location>
</feature>
<dbReference type="Pfam" id="PF04615">
    <property type="entry name" value="Utp14"/>
    <property type="match status" value="1"/>
</dbReference>
<accession>A0A1C7MQX8</accession>
<evidence type="ECO:0000256" key="4">
    <source>
        <dbReference type="SAM" id="MobiDB-lite"/>
    </source>
</evidence>
<dbReference type="PANTHER" id="PTHR14150:SF12">
    <property type="entry name" value="U3 SMALL NUCLEOLAR RNA-ASSOCIATED PROTEIN 14 HOMOLOG A"/>
    <property type="match status" value="1"/>
</dbReference>
<dbReference type="AlphaFoldDB" id="A0A1C7MQX8"/>
<feature type="compositionally biased region" description="Basic and acidic residues" evidence="4">
    <location>
        <begin position="104"/>
        <end position="113"/>
    </location>
</feature>
<name>A0A1C7MQX8_GRIFR</name>
<comment type="subcellular location">
    <subcellularLocation>
        <location evidence="1">Nucleus</location>
        <location evidence="1">Nucleolus</location>
    </subcellularLocation>
</comment>
<evidence type="ECO:0000256" key="3">
    <source>
        <dbReference type="ARBA" id="ARBA00023242"/>
    </source>
</evidence>
<dbReference type="GO" id="GO:0006364">
    <property type="term" value="P:rRNA processing"/>
    <property type="evidence" value="ECO:0007669"/>
    <property type="project" value="InterPro"/>
</dbReference>
<organism evidence="5 6">
    <name type="scientific">Grifola frondosa</name>
    <name type="common">Maitake</name>
    <name type="synonym">Polyporus frondosus</name>
    <dbReference type="NCBI Taxonomy" id="5627"/>
    <lineage>
        <taxon>Eukaryota</taxon>
        <taxon>Fungi</taxon>
        <taxon>Dikarya</taxon>
        <taxon>Basidiomycota</taxon>
        <taxon>Agaricomycotina</taxon>
        <taxon>Agaricomycetes</taxon>
        <taxon>Polyporales</taxon>
        <taxon>Grifolaceae</taxon>
        <taxon>Grifola</taxon>
    </lineage>
</organism>
<feature type="compositionally biased region" description="Polar residues" evidence="4">
    <location>
        <begin position="114"/>
        <end position="132"/>
    </location>
</feature>
<proteinExistence type="predicted"/>
<evidence type="ECO:0000313" key="6">
    <source>
        <dbReference type="Proteomes" id="UP000092993"/>
    </source>
</evidence>
<dbReference type="PANTHER" id="PTHR14150">
    <property type="entry name" value="U3 SMALL NUCLEOLAR RNA-ASSOCIATED PROTEIN 14"/>
    <property type="match status" value="1"/>
</dbReference>
<dbReference type="EMBL" id="LUGG01000001">
    <property type="protein sequence ID" value="OBZ79270.1"/>
    <property type="molecule type" value="Genomic_DNA"/>
</dbReference>
<dbReference type="OrthoDB" id="277439at2759"/>
<dbReference type="STRING" id="5627.A0A1C7MQX8"/>
<gene>
    <name evidence="5" type="ORF">A0H81_01565</name>
</gene>
<keyword evidence="3" id="KW-0539">Nucleus</keyword>
<sequence length="271" mass="29775">MTYRPGGANGALKPSTSLASDTSSVTLKSTGFFPDAHAEPPLSPLSSPVPKRTDPLSPTEESNPWLAQAASSTRALQTKHEVLVSKRSVSTEKSKNKLRKRDKKREEEKEKANNDATVDASMSNVMTLGSRTASSSKEAESKSSANHPTARQKDDESDSDQNSEGSWVVQGTKKAPPKPFLIKKVAGVDLTFRADYKKAHVIISEKRDKKAAKYMVKDLPFPYTSKAQFERSMWRPLGTEWNTSLGFQQATLPRVVKKMGALISVPLEKLQ</sequence>
<evidence type="ECO:0000256" key="1">
    <source>
        <dbReference type="ARBA" id="ARBA00004604"/>
    </source>
</evidence>
<reference evidence="5 6" key="1">
    <citation type="submission" date="2016-03" db="EMBL/GenBank/DDBJ databases">
        <title>Whole genome sequencing of Grifola frondosa 9006-11.</title>
        <authorList>
            <person name="Min B."/>
            <person name="Park H."/>
            <person name="Kim J.-G."/>
            <person name="Cho H."/>
            <person name="Oh Y.-L."/>
            <person name="Kong W.-S."/>
            <person name="Choi I.-G."/>
        </authorList>
    </citation>
    <scope>NUCLEOTIDE SEQUENCE [LARGE SCALE GENOMIC DNA]</scope>
    <source>
        <strain evidence="5 6">9006-11</strain>
    </source>
</reference>
<dbReference type="GO" id="GO:0032040">
    <property type="term" value="C:small-subunit processome"/>
    <property type="evidence" value="ECO:0007669"/>
    <property type="project" value="InterPro"/>
</dbReference>
<keyword evidence="2" id="KW-0597">Phosphoprotein</keyword>
<feature type="region of interest" description="Disordered" evidence="4">
    <location>
        <begin position="1"/>
        <end position="173"/>
    </location>
</feature>
<evidence type="ECO:0000256" key="2">
    <source>
        <dbReference type="ARBA" id="ARBA00022553"/>
    </source>
</evidence>